<dbReference type="CDD" id="cd16027">
    <property type="entry name" value="SGSH"/>
    <property type="match status" value="1"/>
</dbReference>
<keyword evidence="2" id="KW-0378">Hydrolase</keyword>
<accession>A0A427YFZ0</accession>
<evidence type="ECO:0000256" key="1">
    <source>
        <dbReference type="ARBA" id="ARBA00008779"/>
    </source>
</evidence>
<name>A0A427YFZ0_9TREE</name>
<dbReference type="STRING" id="1890683.A0A427YFZ0"/>
<gene>
    <name evidence="4" type="ORF">EHS25_001349</name>
</gene>
<dbReference type="InterPro" id="IPR017850">
    <property type="entry name" value="Alkaline_phosphatase_core_sf"/>
</dbReference>
<dbReference type="OrthoDB" id="103349at2759"/>
<comment type="caution">
    <text evidence="4">The sequence shown here is derived from an EMBL/GenBank/DDBJ whole genome shotgun (WGS) entry which is preliminary data.</text>
</comment>
<dbReference type="Pfam" id="PF00884">
    <property type="entry name" value="Sulfatase"/>
    <property type="match status" value="1"/>
</dbReference>
<feature type="domain" description="Sulfatase N-terminal" evidence="3">
    <location>
        <begin position="3"/>
        <end position="289"/>
    </location>
</feature>
<evidence type="ECO:0000259" key="3">
    <source>
        <dbReference type="Pfam" id="PF00884"/>
    </source>
</evidence>
<proteinExistence type="inferred from homology"/>
<organism evidence="4 5">
    <name type="scientific">Saitozyma podzolica</name>
    <dbReference type="NCBI Taxonomy" id="1890683"/>
    <lineage>
        <taxon>Eukaryota</taxon>
        <taxon>Fungi</taxon>
        <taxon>Dikarya</taxon>
        <taxon>Basidiomycota</taxon>
        <taxon>Agaricomycotina</taxon>
        <taxon>Tremellomycetes</taxon>
        <taxon>Tremellales</taxon>
        <taxon>Trimorphomycetaceae</taxon>
        <taxon>Saitozyma</taxon>
    </lineage>
</organism>
<evidence type="ECO:0000256" key="2">
    <source>
        <dbReference type="ARBA" id="ARBA00022801"/>
    </source>
</evidence>
<dbReference type="PANTHER" id="PTHR42693:SF53">
    <property type="entry name" value="ENDO-4-O-SULFATASE"/>
    <property type="match status" value="1"/>
</dbReference>
<dbReference type="InterPro" id="IPR050738">
    <property type="entry name" value="Sulfatase"/>
</dbReference>
<protein>
    <recommendedName>
        <fullName evidence="3">Sulfatase N-terminal domain-containing protein</fullName>
    </recommendedName>
</protein>
<evidence type="ECO:0000313" key="4">
    <source>
        <dbReference type="EMBL" id="RSH90016.1"/>
    </source>
</evidence>
<dbReference type="GO" id="GO:0004065">
    <property type="term" value="F:arylsulfatase activity"/>
    <property type="evidence" value="ECO:0007669"/>
    <property type="project" value="TreeGrafter"/>
</dbReference>
<keyword evidence="5" id="KW-1185">Reference proteome</keyword>
<dbReference type="PANTHER" id="PTHR42693">
    <property type="entry name" value="ARYLSULFATASE FAMILY MEMBER"/>
    <property type="match status" value="1"/>
</dbReference>
<dbReference type="EMBL" id="RSCD01000011">
    <property type="protein sequence ID" value="RSH90016.1"/>
    <property type="molecule type" value="Genomic_DNA"/>
</dbReference>
<reference evidence="4 5" key="1">
    <citation type="submission" date="2018-11" db="EMBL/GenBank/DDBJ databases">
        <title>Genome sequence of Saitozyma podzolica DSM 27192.</title>
        <authorList>
            <person name="Aliyu H."/>
            <person name="Gorte O."/>
            <person name="Ochsenreither K."/>
        </authorList>
    </citation>
    <scope>NUCLEOTIDE SEQUENCE [LARGE SCALE GENOMIC DNA]</scope>
    <source>
        <strain evidence="4 5">DSM 27192</strain>
    </source>
</reference>
<dbReference type="AlphaFoldDB" id="A0A427YFZ0"/>
<comment type="similarity">
    <text evidence="1">Belongs to the sulfatase family.</text>
</comment>
<dbReference type="SUPFAM" id="SSF53649">
    <property type="entry name" value="Alkaline phosphatase-like"/>
    <property type="match status" value="1"/>
</dbReference>
<evidence type="ECO:0000313" key="5">
    <source>
        <dbReference type="Proteomes" id="UP000279259"/>
    </source>
</evidence>
<dbReference type="Gene3D" id="3.40.720.10">
    <property type="entry name" value="Alkaline Phosphatase, subunit A"/>
    <property type="match status" value="1"/>
</dbReference>
<sequence>MPRNILLMMADDLGNYTGSYGVSSVKTPSLDRLASEGVRFTSAFASTASCSGSRSTIYTGLHTHENGQYGLNIFKTHFQTFPHIETAPLLFNHGGYLTGILGKVHVGPDEVYPWTWRRESGSRDVAWVADQAEEFFQEAKNGDKSFFLTIGYVDPHRDLTRGGFGNDDPVDGRVQPLDVQLEDVEIPHWLPDLHETRLDFVQYYKAINRMDQGIGMVLQALERQGLAEDTLVIFTSDNGPPFINAKTTMYDAGTRLPMIIRRPGGPSATTNPNMISFIDLLPTLLDWAGLGSAYLLSAVPTDQRSLLTPGYLLNKQKADSPPRLGRSFLPILDRTDLLPESQWQHHVFGSHTYHELQNYWPTRVLRSRRYKYHRNIAWRLDFPFASDLYASLTFEGVRNADPPMIGKRPLKSYLFRPAEELFDLETDPDEVINLATDPAHAALLFKLRFTLEAWQKQTGDLWLLRDGCSVKMLSRYAGELEVPDRFDIDADDTRTTGVKLVNPASVGSNA</sequence>
<dbReference type="Proteomes" id="UP000279259">
    <property type="component" value="Unassembled WGS sequence"/>
</dbReference>
<dbReference type="InterPro" id="IPR000917">
    <property type="entry name" value="Sulfatase_N"/>
</dbReference>